<keyword evidence="3" id="KW-1185">Reference proteome</keyword>
<dbReference type="Proteomes" id="UP000006038">
    <property type="component" value="Unassembled WGS sequence"/>
</dbReference>
<dbReference type="Gramene" id="OB02G25130.1">
    <property type="protein sequence ID" value="OB02G25130.1"/>
    <property type="gene ID" value="OB02G25130"/>
</dbReference>
<dbReference type="AlphaFoldDB" id="J3LCZ6"/>
<protein>
    <submittedName>
        <fullName evidence="2">Uncharacterized protein</fullName>
    </submittedName>
</protein>
<evidence type="ECO:0000313" key="2">
    <source>
        <dbReference type="EnsemblPlants" id="OB02G25130.1"/>
    </source>
</evidence>
<organism evidence="2">
    <name type="scientific">Oryza brachyantha</name>
    <name type="common">malo sina</name>
    <dbReference type="NCBI Taxonomy" id="4533"/>
    <lineage>
        <taxon>Eukaryota</taxon>
        <taxon>Viridiplantae</taxon>
        <taxon>Streptophyta</taxon>
        <taxon>Embryophyta</taxon>
        <taxon>Tracheophyta</taxon>
        <taxon>Spermatophyta</taxon>
        <taxon>Magnoliopsida</taxon>
        <taxon>Liliopsida</taxon>
        <taxon>Poales</taxon>
        <taxon>Poaceae</taxon>
        <taxon>BOP clade</taxon>
        <taxon>Oryzoideae</taxon>
        <taxon>Oryzeae</taxon>
        <taxon>Oryzinae</taxon>
        <taxon>Oryza</taxon>
    </lineage>
</organism>
<evidence type="ECO:0000256" key="1">
    <source>
        <dbReference type="SAM" id="SignalP"/>
    </source>
</evidence>
<dbReference type="HOGENOM" id="CLU_2030314_0_0_1"/>
<dbReference type="EnsemblPlants" id="OB02G25130.1">
    <property type="protein sequence ID" value="OB02G25130.1"/>
    <property type="gene ID" value="OB02G25130"/>
</dbReference>
<accession>J3LCZ6</accession>
<name>J3LCZ6_ORYBR</name>
<reference evidence="2" key="1">
    <citation type="submission" date="2013-04" db="UniProtKB">
        <authorList>
            <consortium name="EnsemblPlants"/>
        </authorList>
    </citation>
    <scope>IDENTIFICATION</scope>
</reference>
<keyword evidence="1" id="KW-0732">Signal</keyword>
<evidence type="ECO:0000313" key="3">
    <source>
        <dbReference type="Proteomes" id="UP000006038"/>
    </source>
</evidence>
<proteinExistence type="predicted"/>
<feature type="chain" id="PRO_5003772577" evidence="1">
    <location>
        <begin position="17"/>
        <end position="122"/>
    </location>
</feature>
<feature type="signal peptide" evidence="1">
    <location>
        <begin position="1"/>
        <end position="16"/>
    </location>
</feature>
<sequence>MAALVLPLACHERVVAVVVLVAEPRGATVGAAGEEAGGGEVQGKGERGAWECEGAEVGISLLQEINCQALEEERAEAGASAATDRPTALKTKKPCRPCKADSGVLLVADELLRVEELAVARH</sequence>